<proteinExistence type="predicted"/>
<dbReference type="AlphaFoldDB" id="A0A0N4XUZ6"/>
<dbReference type="Pfam" id="PF13843">
    <property type="entry name" value="DDE_Tnp_1_7"/>
    <property type="match status" value="1"/>
</dbReference>
<protein>
    <submittedName>
        <fullName evidence="4">PiggyBac transposable element-derived protein 4 (inferred by orthology to a human protein)</fullName>
    </submittedName>
</protein>
<dbReference type="Proteomes" id="UP000271162">
    <property type="component" value="Unassembled WGS sequence"/>
</dbReference>
<dbReference type="InterPro" id="IPR029526">
    <property type="entry name" value="PGBD"/>
</dbReference>
<dbReference type="WBParaSite" id="NBR_0000657201-mRNA-1">
    <property type="protein sequence ID" value="NBR_0000657201-mRNA-1"/>
    <property type="gene ID" value="NBR_0000657201"/>
</dbReference>
<dbReference type="PANTHER" id="PTHR46599">
    <property type="entry name" value="PIGGYBAC TRANSPOSABLE ELEMENT-DERIVED PROTEIN 4"/>
    <property type="match status" value="1"/>
</dbReference>
<evidence type="ECO:0000259" key="1">
    <source>
        <dbReference type="Pfam" id="PF13843"/>
    </source>
</evidence>
<name>A0A0N4XUZ6_NIPBR</name>
<dbReference type="OMA" id="LMECEDE"/>
<gene>
    <name evidence="2" type="ORF">NBR_LOCUS6573</name>
</gene>
<dbReference type="PANTHER" id="PTHR46599:SF3">
    <property type="entry name" value="PIGGYBAC TRANSPOSABLE ELEMENT-DERIVED PROTEIN 4"/>
    <property type="match status" value="1"/>
</dbReference>
<reference evidence="2 3" key="2">
    <citation type="submission" date="2018-11" db="EMBL/GenBank/DDBJ databases">
        <authorList>
            <consortium name="Pathogen Informatics"/>
        </authorList>
    </citation>
    <scope>NUCLEOTIDE SEQUENCE [LARGE SCALE GENOMIC DNA]</scope>
</reference>
<dbReference type="EMBL" id="UYSL01019810">
    <property type="protein sequence ID" value="VDL70162.1"/>
    <property type="molecule type" value="Genomic_DNA"/>
</dbReference>
<evidence type="ECO:0000313" key="4">
    <source>
        <dbReference type="WBParaSite" id="NBR_0000657201-mRNA-1"/>
    </source>
</evidence>
<dbReference type="STRING" id="27835.A0A0N4XUZ6"/>
<evidence type="ECO:0000313" key="3">
    <source>
        <dbReference type="Proteomes" id="UP000271162"/>
    </source>
</evidence>
<keyword evidence="3" id="KW-1185">Reference proteome</keyword>
<reference evidence="4" key="1">
    <citation type="submission" date="2017-02" db="UniProtKB">
        <authorList>
            <consortium name="WormBaseParasite"/>
        </authorList>
    </citation>
    <scope>IDENTIFICATION</scope>
</reference>
<sequence>MSSFQQAFEENELDRRFSQLLMECEDEDDQTPEVDAYGGDVLVHQVDDEYESESETESEPEDEVEEIGHVVFRQYIPSKRHKYGIKLFKLYSAGGYTSRIKVYAGKGKTLEGPVADSVVMELMEGYVDQGRDLYAMNWYTSLSLAMTLIRGKTNLIETLRKNRRGIPPDVKLKKLGRGESCALQNQKGVMSIKWKDKRDIFMLSTKHNGSFNDMNKLIIVEEYDKMEIFVDLSDQMASYTSFARKTTK</sequence>
<feature type="domain" description="PiggyBac transposable element-derived protein" evidence="1">
    <location>
        <begin position="65"/>
        <end position="245"/>
    </location>
</feature>
<organism evidence="4">
    <name type="scientific">Nippostrongylus brasiliensis</name>
    <name type="common">Rat hookworm</name>
    <dbReference type="NCBI Taxonomy" id="27835"/>
    <lineage>
        <taxon>Eukaryota</taxon>
        <taxon>Metazoa</taxon>
        <taxon>Ecdysozoa</taxon>
        <taxon>Nematoda</taxon>
        <taxon>Chromadorea</taxon>
        <taxon>Rhabditida</taxon>
        <taxon>Rhabditina</taxon>
        <taxon>Rhabditomorpha</taxon>
        <taxon>Strongyloidea</taxon>
        <taxon>Heligmosomidae</taxon>
        <taxon>Nippostrongylus</taxon>
    </lineage>
</organism>
<evidence type="ECO:0000313" key="2">
    <source>
        <dbReference type="EMBL" id="VDL70162.1"/>
    </source>
</evidence>
<accession>A0A0N4XUZ6</accession>